<comment type="caution">
    <text evidence="1">The sequence shown here is derived from an EMBL/GenBank/DDBJ whole genome shotgun (WGS) entry which is preliminary data.</text>
</comment>
<proteinExistence type="predicted"/>
<dbReference type="AlphaFoldDB" id="A0A0W8E845"/>
<accession>A0A0W8E845</accession>
<organism evidence="1">
    <name type="scientific">hydrocarbon metagenome</name>
    <dbReference type="NCBI Taxonomy" id="938273"/>
    <lineage>
        <taxon>unclassified sequences</taxon>
        <taxon>metagenomes</taxon>
        <taxon>ecological metagenomes</taxon>
    </lineage>
</organism>
<sequence>MNEGHLLFDGSHQLGFEELSGYIKEPALSWWIDINSFLQNKYNATPKMSYSKCSMQKGWNVKYKKSGKSLCTLYPEKEGFSILIVIKLELASIIEAMENEFEPAVLDVVRSARPFNGTKWLMIRVEREAVLKNVRELLVLKHDLSIS</sequence>
<dbReference type="EMBL" id="LNQE01001842">
    <property type="protein sequence ID" value="KUG04773.1"/>
    <property type="molecule type" value="Genomic_DNA"/>
</dbReference>
<name>A0A0W8E845_9ZZZZ</name>
<protein>
    <recommendedName>
        <fullName evidence="2">DUF3788 domain-containing protein</fullName>
    </recommendedName>
</protein>
<dbReference type="Pfam" id="PF12663">
    <property type="entry name" value="DUF3788"/>
    <property type="match status" value="1"/>
</dbReference>
<dbReference type="InterPro" id="IPR024265">
    <property type="entry name" value="DUF3788"/>
</dbReference>
<evidence type="ECO:0008006" key="2">
    <source>
        <dbReference type="Google" id="ProtNLM"/>
    </source>
</evidence>
<reference evidence="1" key="1">
    <citation type="journal article" date="2015" name="Proc. Natl. Acad. Sci. U.S.A.">
        <title>Networks of energetic and metabolic interactions define dynamics in microbial communities.</title>
        <authorList>
            <person name="Embree M."/>
            <person name="Liu J.K."/>
            <person name="Al-Bassam M.M."/>
            <person name="Zengler K."/>
        </authorList>
    </citation>
    <scope>NUCLEOTIDE SEQUENCE</scope>
</reference>
<gene>
    <name evidence="1" type="ORF">ASZ90_017912</name>
</gene>
<evidence type="ECO:0000313" key="1">
    <source>
        <dbReference type="EMBL" id="KUG04773.1"/>
    </source>
</evidence>